<dbReference type="EMBL" id="JADBEG010000001">
    <property type="protein sequence ID" value="MBE1494757.1"/>
    <property type="molecule type" value="Genomic_DNA"/>
</dbReference>
<organism evidence="3 4">
    <name type="scientific">Amycolatopsis lexingtonensis</name>
    <dbReference type="NCBI Taxonomy" id="218822"/>
    <lineage>
        <taxon>Bacteria</taxon>
        <taxon>Bacillati</taxon>
        <taxon>Actinomycetota</taxon>
        <taxon>Actinomycetes</taxon>
        <taxon>Pseudonocardiales</taxon>
        <taxon>Pseudonocardiaceae</taxon>
        <taxon>Amycolatopsis</taxon>
    </lineage>
</organism>
<protein>
    <recommendedName>
        <fullName evidence="2">PLL-like beta propeller domain-containing protein</fullName>
    </recommendedName>
</protein>
<gene>
    <name evidence="3" type="ORF">H4696_001857</name>
</gene>
<sequence>MLRSRLMTVAVAVLATAATLVAPQAAHADAAGKGGDYVPFTSSKIVLDTRTGVGATAGVRGAASVTTFQALGVNGIPASGVSGLVLRVAAFTPSAESYLKVYPTGTARPGPAALNFPATQSLSNFAFVQPGANGKLDVYNNAGTTHVYVEVQGYFTSAPSGTSGGLVPVTQVRAVDTTRGTGTDKAKIPPKGTITVNLTAGGVPADATAIQAHVTVPETTAAGYLSATPVGNAKGVVLANYGKGMDTSSGGVIQLGTGGQVTFTNGGTASIDLVIDTMAYFTRTPNAGAGFRPAVNRLFGQSVAAGATVDVVVGGTSGMPTRGVAGAALSFEAYGPAHATLHAWPSGTAQPATAITQHPANGHQRSSAIIKPGTDGKIRVQNESTSATFIYVDQEGWFADPLPTLPVAQNTPVSVVQAASVPGQGAGTVEYAYVDNIGRVVIGHQTQLDNFCCVQFAPISGNEAFTGQPSLVARPDGTVQVSAQYADGGDVWTSAQTAPKAASWTSFTDIGGSTAAPPATVQLSSGVTTQFGVDADGKLWTYAQTGAVPFWRDLGGAGLTGTPVLTTVRDGVQLFLRTTTGTITTATFRTDGSLSAWTDLGGDGTGVPAVVLYPGYRLRVFAHAADGTVVTKLQDTSGTFPQAWEPLGTFVSPGNPAAMLDPVSGLTVVLARAGDGIIYKAVETGQGTGVFKDWTFAQTEQPAPAAGTDPTFATIDNGSGQTTFFVYRTINGTPVFAT</sequence>
<reference evidence="3 4" key="1">
    <citation type="submission" date="2020-10" db="EMBL/GenBank/DDBJ databases">
        <title>Sequencing the genomes of 1000 actinobacteria strains.</title>
        <authorList>
            <person name="Klenk H.-P."/>
        </authorList>
    </citation>
    <scope>NUCLEOTIDE SEQUENCE [LARGE SCALE GENOMIC DNA]</scope>
    <source>
        <strain evidence="3 4">DSM 44653</strain>
    </source>
</reference>
<keyword evidence="4" id="KW-1185">Reference proteome</keyword>
<dbReference type="RefSeq" id="WP_143265485.1">
    <property type="nucleotide sequence ID" value="NZ_JADBEG010000001.1"/>
</dbReference>
<comment type="caution">
    <text evidence="3">The sequence shown here is derived from an EMBL/GenBank/DDBJ whole genome shotgun (WGS) entry which is preliminary data.</text>
</comment>
<feature type="signal peptide" evidence="1">
    <location>
        <begin position="1"/>
        <end position="28"/>
    </location>
</feature>
<accession>A0ABR9HV20</accession>
<dbReference type="Proteomes" id="UP000631670">
    <property type="component" value="Unassembled WGS sequence"/>
</dbReference>
<feature type="domain" description="PLL-like beta propeller" evidence="2">
    <location>
        <begin position="589"/>
        <end position="696"/>
    </location>
</feature>
<evidence type="ECO:0000313" key="3">
    <source>
        <dbReference type="EMBL" id="MBE1494757.1"/>
    </source>
</evidence>
<feature type="chain" id="PRO_5045754727" description="PLL-like beta propeller domain-containing protein" evidence="1">
    <location>
        <begin position="29"/>
        <end position="738"/>
    </location>
</feature>
<name>A0ABR9HV20_9PSEU</name>
<dbReference type="SUPFAM" id="SSF89372">
    <property type="entry name" value="Fucose-specific lectin"/>
    <property type="match status" value="2"/>
</dbReference>
<feature type="domain" description="PLL-like beta propeller" evidence="2">
    <location>
        <begin position="464"/>
        <end position="580"/>
    </location>
</feature>
<proteinExistence type="predicted"/>
<evidence type="ECO:0000259" key="2">
    <source>
        <dbReference type="Pfam" id="PF26607"/>
    </source>
</evidence>
<evidence type="ECO:0000313" key="4">
    <source>
        <dbReference type="Proteomes" id="UP000631670"/>
    </source>
</evidence>
<evidence type="ECO:0000256" key="1">
    <source>
        <dbReference type="SAM" id="SignalP"/>
    </source>
</evidence>
<dbReference type="Pfam" id="PF26607">
    <property type="entry name" value="DUF8189"/>
    <property type="match status" value="2"/>
</dbReference>
<keyword evidence="1" id="KW-0732">Signal</keyword>
<dbReference type="InterPro" id="IPR058502">
    <property type="entry name" value="PLL-like_beta-prop"/>
</dbReference>